<keyword evidence="5" id="KW-1185">Reference proteome</keyword>
<dbReference type="SUPFAM" id="SSF53098">
    <property type="entry name" value="Ribonuclease H-like"/>
    <property type="match status" value="1"/>
</dbReference>
<dbReference type="InterPro" id="IPR037056">
    <property type="entry name" value="RNase_H1_N_sf"/>
</dbReference>
<dbReference type="AlphaFoldDB" id="A0AAD8SNR8"/>
<dbReference type="Pfam" id="PF13456">
    <property type="entry name" value="RVT_3"/>
    <property type="match status" value="1"/>
</dbReference>
<proteinExistence type="predicted"/>
<dbReference type="EMBL" id="JAUUTY010000003">
    <property type="protein sequence ID" value="KAK1661190.1"/>
    <property type="molecule type" value="Genomic_DNA"/>
</dbReference>
<evidence type="ECO:0000259" key="3">
    <source>
        <dbReference type="Pfam" id="PF13456"/>
    </source>
</evidence>
<protein>
    <recommendedName>
        <fullName evidence="6">RNase H type-1 domain-containing protein</fullName>
    </recommendedName>
</protein>
<evidence type="ECO:0000256" key="1">
    <source>
        <dbReference type="SAM" id="MobiDB-lite"/>
    </source>
</evidence>
<organism evidence="4 5">
    <name type="scientific">Lolium multiflorum</name>
    <name type="common">Italian ryegrass</name>
    <name type="synonym">Lolium perenne subsp. multiflorum</name>
    <dbReference type="NCBI Taxonomy" id="4521"/>
    <lineage>
        <taxon>Eukaryota</taxon>
        <taxon>Viridiplantae</taxon>
        <taxon>Streptophyta</taxon>
        <taxon>Embryophyta</taxon>
        <taxon>Tracheophyta</taxon>
        <taxon>Spermatophyta</taxon>
        <taxon>Magnoliopsida</taxon>
        <taxon>Liliopsida</taxon>
        <taxon>Poales</taxon>
        <taxon>Poaceae</taxon>
        <taxon>BOP clade</taxon>
        <taxon>Pooideae</taxon>
        <taxon>Poodae</taxon>
        <taxon>Poeae</taxon>
        <taxon>Poeae Chloroplast Group 2 (Poeae type)</taxon>
        <taxon>Loliodinae</taxon>
        <taxon>Loliinae</taxon>
        <taxon>Lolium</taxon>
    </lineage>
</organism>
<dbReference type="GO" id="GO:0004523">
    <property type="term" value="F:RNA-DNA hybrid ribonuclease activity"/>
    <property type="evidence" value="ECO:0007669"/>
    <property type="project" value="InterPro"/>
</dbReference>
<accession>A0AAD8SNR8</accession>
<dbReference type="Gene3D" id="3.40.970.10">
    <property type="entry name" value="Ribonuclease H1, N-terminal domain"/>
    <property type="match status" value="1"/>
</dbReference>
<feature type="region of interest" description="Disordered" evidence="1">
    <location>
        <begin position="293"/>
        <end position="354"/>
    </location>
</feature>
<dbReference type="InterPro" id="IPR002156">
    <property type="entry name" value="RNaseH_domain"/>
</dbReference>
<feature type="compositionally biased region" description="Basic and acidic residues" evidence="1">
    <location>
        <begin position="334"/>
        <end position="344"/>
    </location>
</feature>
<dbReference type="InterPro" id="IPR009027">
    <property type="entry name" value="Ribosomal_bL9/RNase_H1_N"/>
</dbReference>
<dbReference type="InterPro" id="IPR012337">
    <property type="entry name" value="RNaseH-like_sf"/>
</dbReference>
<dbReference type="SUPFAM" id="SSF55658">
    <property type="entry name" value="L9 N-domain-like"/>
    <property type="match status" value="1"/>
</dbReference>
<evidence type="ECO:0000313" key="5">
    <source>
        <dbReference type="Proteomes" id="UP001231189"/>
    </source>
</evidence>
<evidence type="ECO:0000259" key="2">
    <source>
        <dbReference type="Pfam" id="PF01693"/>
    </source>
</evidence>
<dbReference type="InterPro" id="IPR036397">
    <property type="entry name" value="RNaseH_sf"/>
</dbReference>
<name>A0AAD8SNR8_LOLMU</name>
<dbReference type="PANTHER" id="PTHR32133">
    <property type="entry name" value="OS07G0120400 PROTEIN"/>
    <property type="match status" value="1"/>
</dbReference>
<evidence type="ECO:0000313" key="4">
    <source>
        <dbReference type="EMBL" id="KAK1661190.1"/>
    </source>
</evidence>
<evidence type="ECO:0008006" key="6">
    <source>
        <dbReference type="Google" id="ProtNLM"/>
    </source>
</evidence>
<feature type="domain" description="Ribonuclease H1 N-terminal" evidence="2">
    <location>
        <begin position="87"/>
        <end position="133"/>
    </location>
</feature>
<feature type="domain" description="RNase H type-1" evidence="3">
    <location>
        <begin position="186"/>
        <end position="279"/>
    </location>
</feature>
<dbReference type="Pfam" id="PF01693">
    <property type="entry name" value="Cauli_VI"/>
    <property type="match status" value="1"/>
</dbReference>
<gene>
    <name evidence="4" type="ORF">QYE76_049349</name>
</gene>
<dbReference type="PANTHER" id="PTHR32133:SF266">
    <property type="entry name" value="F-BOX DOMAIN-CONTAINING PROTEIN"/>
    <property type="match status" value="1"/>
</dbReference>
<dbReference type="Proteomes" id="UP001231189">
    <property type="component" value="Unassembled WGS sequence"/>
</dbReference>
<dbReference type="Gene3D" id="3.30.420.10">
    <property type="entry name" value="Ribonuclease H-like superfamily/Ribonuclease H"/>
    <property type="match status" value="1"/>
</dbReference>
<dbReference type="InterPro" id="IPR011320">
    <property type="entry name" value="RNase_H1_N"/>
</dbReference>
<sequence>MRSCCSPSSLRGISRAVWSRAVAGTPSLSGGSDHQQQRDLRYLPLPLRPPAPPIPHGLAERFFSSSSTKKPAATKDIPVDSASGADPFYVVRKGDVIGIYKDLPDCQAQVSNSVCDPSMTVYKGYSLRKETEEYLPARGLKNALYSINAADAKDELFDDLALCPFQQPDGSATATQEMLSCILEFAAARKGNPSKSGAGVILRRQDGSVIAQLREGLGSVTDKTAEYRALLLGLRYAVNKGFKYIRAQGNSQSVCYQVQGLWHPKRDHTVDLCKKVKELKGSPCPCFGGASSSPLRQGLGHDQPPQPTPKSPNPLQRGGCRSAPLLQPVPPFSNRRDRGGRRNEPPPQHLARGLPARRQRYAAGDSTPPPASAVLPTPRLHRLQALAGLVTDPKFHRLFYAHHRKPSILGVFKRSREGIVFTPILDPPDRIPPQRFSLGRYNGSLAYHMLDCRHGIVLVQARNNKVDVCDPITREQRRVAVPPEFKMCGSTGAVLCAASNQGHVHGGCHFKLVLEFNADAHAQAKLAIKLPVSGIHEESTITC</sequence>
<comment type="caution">
    <text evidence="4">The sequence shown here is derived from an EMBL/GenBank/DDBJ whole genome shotgun (WGS) entry which is preliminary data.</text>
</comment>
<dbReference type="GO" id="GO:0003676">
    <property type="term" value="F:nucleic acid binding"/>
    <property type="evidence" value="ECO:0007669"/>
    <property type="project" value="InterPro"/>
</dbReference>
<reference evidence="4" key="1">
    <citation type="submission" date="2023-07" db="EMBL/GenBank/DDBJ databases">
        <title>A chromosome-level genome assembly of Lolium multiflorum.</title>
        <authorList>
            <person name="Chen Y."/>
            <person name="Copetti D."/>
            <person name="Kolliker R."/>
            <person name="Studer B."/>
        </authorList>
    </citation>
    <scope>NUCLEOTIDE SEQUENCE</scope>
    <source>
        <strain evidence="4">02402/16</strain>
        <tissue evidence="4">Leaf</tissue>
    </source>
</reference>